<evidence type="ECO:0000256" key="1">
    <source>
        <dbReference type="SAM" id="MobiDB-lite"/>
    </source>
</evidence>
<feature type="region of interest" description="Disordered" evidence="1">
    <location>
        <begin position="1"/>
        <end position="24"/>
    </location>
</feature>
<dbReference type="EMBL" id="JAEMNV010000008">
    <property type="protein sequence ID" value="MBJ8341756.1"/>
    <property type="molecule type" value="Genomic_DNA"/>
</dbReference>
<evidence type="ECO:0000313" key="3">
    <source>
        <dbReference type="Proteomes" id="UP000655868"/>
    </source>
</evidence>
<feature type="compositionally biased region" description="Polar residues" evidence="1">
    <location>
        <begin position="154"/>
        <end position="169"/>
    </location>
</feature>
<dbReference type="AlphaFoldDB" id="A0A934NUI0"/>
<sequence length="169" mass="17698">MSSEKSSKAKADHSNRDHSKDDHANFGDELRLLAEALLEKVEPALRRAAVGANQQEWSSCDWCPVCAVSALVRGEHHDLLGTLADHGTAVVIVLREALAGIPVEPKLPPEFADAANGAAADSDGKQRAPAAASTADPNKLVNIPVTIKPANATADRSSGHNSSSWAPVV</sequence>
<name>A0A934NUI0_9NOCA</name>
<dbReference type="Proteomes" id="UP000655868">
    <property type="component" value="Unassembled WGS sequence"/>
</dbReference>
<evidence type="ECO:0000313" key="2">
    <source>
        <dbReference type="EMBL" id="MBJ8341756.1"/>
    </source>
</evidence>
<dbReference type="RefSeq" id="WP_199706827.1">
    <property type="nucleotide sequence ID" value="NZ_JAEMNV010000008.1"/>
</dbReference>
<proteinExistence type="predicted"/>
<comment type="caution">
    <text evidence="2">The sequence shown here is derived from an EMBL/GenBank/DDBJ whole genome shotgun (WGS) entry which is preliminary data.</text>
</comment>
<gene>
    <name evidence="2" type="ORF">JGU71_22990</name>
</gene>
<accession>A0A934NUI0</accession>
<keyword evidence="3" id="KW-1185">Reference proteome</keyword>
<organism evidence="2 3">
    <name type="scientific">Antrihabitans stalagmiti</name>
    <dbReference type="NCBI Taxonomy" id="2799499"/>
    <lineage>
        <taxon>Bacteria</taxon>
        <taxon>Bacillati</taxon>
        <taxon>Actinomycetota</taxon>
        <taxon>Actinomycetes</taxon>
        <taxon>Mycobacteriales</taxon>
        <taxon>Nocardiaceae</taxon>
        <taxon>Antrihabitans</taxon>
    </lineage>
</organism>
<feature type="region of interest" description="Disordered" evidence="1">
    <location>
        <begin position="113"/>
        <end position="169"/>
    </location>
</feature>
<protein>
    <submittedName>
        <fullName evidence="2">Uncharacterized protein</fullName>
    </submittedName>
</protein>
<reference evidence="2" key="1">
    <citation type="submission" date="2020-12" db="EMBL/GenBank/DDBJ databases">
        <title>Antrihabitans popcorni sp. nov. and Antrihabitans auranticaus sp. nov., isolated from a larva cave.</title>
        <authorList>
            <person name="Lee S.D."/>
            <person name="Kim I.S."/>
        </authorList>
    </citation>
    <scope>NUCLEOTIDE SEQUENCE</scope>
    <source>
        <strain evidence="2">YC3-6</strain>
    </source>
</reference>